<gene>
    <name evidence="7" type="ORF">GH714_041538</name>
</gene>
<evidence type="ECO:0008006" key="9">
    <source>
        <dbReference type="Google" id="ProtNLM"/>
    </source>
</evidence>
<keyword evidence="3" id="KW-0378">Hydrolase</keyword>
<feature type="domain" description="RNase H type-1" evidence="6">
    <location>
        <begin position="112"/>
        <end position="168"/>
    </location>
</feature>
<dbReference type="InterPro" id="IPR002156">
    <property type="entry name" value="RNaseH_domain"/>
</dbReference>
<dbReference type="InterPro" id="IPR036397">
    <property type="entry name" value="RNaseH_sf"/>
</dbReference>
<proteinExistence type="predicted"/>
<dbReference type="InterPro" id="IPR012337">
    <property type="entry name" value="RNaseH-like_sf"/>
</dbReference>
<sequence>MEMGVLSMDVVGSAHAFAPQDGRFHYDADETWAVGATPGAHDLETVALHEIGHLLGLGHSSVEAAIMFARISSGQLRVSIVGKEGVKTFTYIMPAWPRVEWKTPPINVLKWNIDGLSVGQLGESGIRGLLRDYGGNIKCLFSCPNRELSSNQAELKAMIKALQISKDLIASSHGNHAFIFKQTHQIF</sequence>
<evidence type="ECO:0000256" key="4">
    <source>
        <dbReference type="ARBA" id="ARBA00022833"/>
    </source>
</evidence>
<dbReference type="PANTHER" id="PTHR10201">
    <property type="entry name" value="MATRIX METALLOPROTEINASE"/>
    <property type="match status" value="1"/>
</dbReference>
<dbReference type="AlphaFoldDB" id="A0A6A6MT46"/>
<name>A0A6A6MT46_HEVBR</name>
<dbReference type="GO" id="GO:0004222">
    <property type="term" value="F:metalloendopeptidase activity"/>
    <property type="evidence" value="ECO:0007669"/>
    <property type="project" value="InterPro"/>
</dbReference>
<feature type="domain" description="Peptidase M10 metallopeptidase" evidence="5">
    <location>
        <begin position="14"/>
        <end position="72"/>
    </location>
</feature>
<organism evidence="7 8">
    <name type="scientific">Hevea brasiliensis</name>
    <name type="common">Para rubber tree</name>
    <name type="synonym">Siphonia brasiliensis</name>
    <dbReference type="NCBI Taxonomy" id="3981"/>
    <lineage>
        <taxon>Eukaryota</taxon>
        <taxon>Viridiplantae</taxon>
        <taxon>Streptophyta</taxon>
        <taxon>Embryophyta</taxon>
        <taxon>Tracheophyta</taxon>
        <taxon>Spermatophyta</taxon>
        <taxon>Magnoliopsida</taxon>
        <taxon>eudicotyledons</taxon>
        <taxon>Gunneridae</taxon>
        <taxon>Pentapetalae</taxon>
        <taxon>rosids</taxon>
        <taxon>fabids</taxon>
        <taxon>Malpighiales</taxon>
        <taxon>Euphorbiaceae</taxon>
        <taxon>Crotonoideae</taxon>
        <taxon>Micrandreae</taxon>
        <taxon>Hevea</taxon>
    </lineage>
</organism>
<accession>A0A6A6MT46</accession>
<dbReference type="GO" id="GO:0008270">
    <property type="term" value="F:zinc ion binding"/>
    <property type="evidence" value="ECO:0007669"/>
    <property type="project" value="InterPro"/>
</dbReference>
<dbReference type="InterPro" id="IPR001818">
    <property type="entry name" value="Pept_M10_metallopeptidase"/>
</dbReference>
<dbReference type="InterPro" id="IPR044730">
    <property type="entry name" value="RNase_H-like_dom_plant"/>
</dbReference>
<dbReference type="GO" id="GO:0004523">
    <property type="term" value="F:RNA-DNA hybrid ribonuclease activity"/>
    <property type="evidence" value="ECO:0007669"/>
    <property type="project" value="InterPro"/>
</dbReference>
<dbReference type="EMBL" id="JAAGAX010000005">
    <property type="protein sequence ID" value="KAF2316197.1"/>
    <property type="molecule type" value="Genomic_DNA"/>
</dbReference>
<evidence type="ECO:0000313" key="8">
    <source>
        <dbReference type="Proteomes" id="UP000467840"/>
    </source>
</evidence>
<dbReference type="Proteomes" id="UP000467840">
    <property type="component" value="Chromosome 15"/>
</dbReference>
<dbReference type="SUPFAM" id="SSF53098">
    <property type="entry name" value="Ribonuclease H-like"/>
    <property type="match status" value="1"/>
</dbReference>
<dbReference type="Gene3D" id="3.30.420.10">
    <property type="entry name" value="Ribonuclease H-like superfamily/Ribonuclease H"/>
    <property type="match status" value="1"/>
</dbReference>
<dbReference type="Pfam" id="PF13456">
    <property type="entry name" value="RVT_3"/>
    <property type="match status" value="1"/>
</dbReference>
<evidence type="ECO:0000259" key="6">
    <source>
        <dbReference type="Pfam" id="PF13456"/>
    </source>
</evidence>
<dbReference type="GO" id="GO:0006508">
    <property type="term" value="P:proteolysis"/>
    <property type="evidence" value="ECO:0007669"/>
    <property type="project" value="UniProtKB-KW"/>
</dbReference>
<dbReference type="GO" id="GO:0030574">
    <property type="term" value="P:collagen catabolic process"/>
    <property type="evidence" value="ECO:0007669"/>
    <property type="project" value="TreeGrafter"/>
</dbReference>
<keyword evidence="2" id="KW-0479">Metal-binding</keyword>
<comment type="caution">
    <text evidence="7">The sequence shown here is derived from an EMBL/GenBank/DDBJ whole genome shotgun (WGS) entry which is preliminary data.</text>
</comment>
<dbReference type="CDD" id="cd06222">
    <property type="entry name" value="RNase_H_like"/>
    <property type="match status" value="1"/>
</dbReference>
<dbReference type="GO" id="GO:0003676">
    <property type="term" value="F:nucleic acid binding"/>
    <property type="evidence" value="ECO:0007669"/>
    <property type="project" value="InterPro"/>
</dbReference>
<dbReference type="InterPro" id="IPR024079">
    <property type="entry name" value="MetalloPept_cat_dom_sf"/>
</dbReference>
<dbReference type="PANTHER" id="PTHR10201:SF213">
    <property type="entry name" value="METALLOENDOPROTEINASE 2-MMP-LIKE"/>
    <property type="match status" value="1"/>
</dbReference>
<keyword evidence="4" id="KW-0862">Zinc</keyword>
<evidence type="ECO:0000256" key="1">
    <source>
        <dbReference type="ARBA" id="ARBA00022670"/>
    </source>
</evidence>
<dbReference type="SUPFAM" id="SSF55486">
    <property type="entry name" value="Metalloproteases ('zincins'), catalytic domain"/>
    <property type="match status" value="1"/>
</dbReference>
<dbReference type="GO" id="GO:0031012">
    <property type="term" value="C:extracellular matrix"/>
    <property type="evidence" value="ECO:0007669"/>
    <property type="project" value="InterPro"/>
</dbReference>
<dbReference type="Gene3D" id="3.40.390.10">
    <property type="entry name" value="Collagenase (Catalytic Domain)"/>
    <property type="match status" value="1"/>
</dbReference>
<evidence type="ECO:0000259" key="5">
    <source>
        <dbReference type="Pfam" id="PF00413"/>
    </source>
</evidence>
<protein>
    <recommendedName>
        <fullName evidence="9">Peptidase metallopeptidase domain-containing protein</fullName>
    </recommendedName>
</protein>
<evidence type="ECO:0000256" key="3">
    <source>
        <dbReference type="ARBA" id="ARBA00022801"/>
    </source>
</evidence>
<dbReference type="GO" id="GO:0030198">
    <property type="term" value="P:extracellular matrix organization"/>
    <property type="evidence" value="ECO:0007669"/>
    <property type="project" value="TreeGrafter"/>
</dbReference>
<dbReference type="Pfam" id="PF00413">
    <property type="entry name" value="Peptidase_M10"/>
    <property type="match status" value="1"/>
</dbReference>
<reference evidence="7 8" key="1">
    <citation type="journal article" date="2020" name="Mol. Plant">
        <title>The Chromosome-Based Rubber Tree Genome Provides New Insights into Spurge Genome Evolution and Rubber Biosynthesis.</title>
        <authorList>
            <person name="Liu J."/>
            <person name="Shi C."/>
            <person name="Shi C.C."/>
            <person name="Li W."/>
            <person name="Zhang Q.J."/>
            <person name="Zhang Y."/>
            <person name="Li K."/>
            <person name="Lu H.F."/>
            <person name="Shi C."/>
            <person name="Zhu S.T."/>
            <person name="Xiao Z.Y."/>
            <person name="Nan H."/>
            <person name="Yue Y."/>
            <person name="Zhu X.G."/>
            <person name="Wu Y."/>
            <person name="Hong X.N."/>
            <person name="Fan G.Y."/>
            <person name="Tong Y."/>
            <person name="Zhang D."/>
            <person name="Mao C.L."/>
            <person name="Liu Y.L."/>
            <person name="Hao S.J."/>
            <person name="Liu W.Q."/>
            <person name="Lv M.Q."/>
            <person name="Zhang H.B."/>
            <person name="Liu Y."/>
            <person name="Hu-Tang G.R."/>
            <person name="Wang J.P."/>
            <person name="Wang J.H."/>
            <person name="Sun Y.H."/>
            <person name="Ni S.B."/>
            <person name="Chen W.B."/>
            <person name="Zhang X.C."/>
            <person name="Jiao Y.N."/>
            <person name="Eichler E.E."/>
            <person name="Li G.H."/>
            <person name="Liu X."/>
            <person name="Gao L.Z."/>
        </authorList>
    </citation>
    <scope>NUCLEOTIDE SEQUENCE [LARGE SCALE GENOMIC DNA]</scope>
    <source>
        <strain evidence="8">cv. GT1</strain>
        <tissue evidence="7">Leaf</tissue>
    </source>
</reference>
<keyword evidence="1" id="KW-0645">Protease</keyword>
<evidence type="ECO:0000256" key="2">
    <source>
        <dbReference type="ARBA" id="ARBA00022723"/>
    </source>
</evidence>
<evidence type="ECO:0000313" key="7">
    <source>
        <dbReference type="EMBL" id="KAF2316197.1"/>
    </source>
</evidence>
<keyword evidence="8" id="KW-1185">Reference proteome</keyword>